<dbReference type="InterPro" id="IPR002104">
    <property type="entry name" value="Integrase_catalytic"/>
</dbReference>
<accession>B0NA30</accession>
<dbReference type="HOGENOM" id="CLU_027562_9_2_9"/>
<dbReference type="Proteomes" id="UP000289664">
    <property type="component" value="Chromosome"/>
</dbReference>
<evidence type="ECO:0000313" key="11">
    <source>
        <dbReference type="EMBL" id="QBF72964.1"/>
    </source>
</evidence>
<dbReference type="InterPro" id="IPR004107">
    <property type="entry name" value="Integrase_SAM-like_N"/>
</dbReference>
<dbReference type="GO" id="GO:0003677">
    <property type="term" value="F:DNA binding"/>
    <property type="evidence" value="ECO:0007669"/>
    <property type="project" value="UniProtKB-UniRule"/>
</dbReference>
<keyword evidence="10" id="KW-0131">Cell cycle</keyword>
<keyword evidence="7" id="KW-0229">DNA integration</keyword>
<dbReference type="Gene3D" id="1.10.150.130">
    <property type="match status" value="1"/>
</dbReference>
<dbReference type="AlphaFoldDB" id="B0NA30"/>
<keyword evidence="5" id="KW-0132">Cell division</keyword>
<dbReference type="InterPro" id="IPR013762">
    <property type="entry name" value="Integrase-like_cat_sf"/>
</dbReference>
<keyword evidence="9" id="KW-0233">DNA recombination</keyword>
<dbReference type="PROSITE" id="PS51900">
    <property type="entry name" value="CB"/>
    <property type="match status" value="1"/>
</dbReference>
<evidence type="ECO:0000256" key="6">
    <source>
        <dbReference type="ARBA" id="ARBA00022829"/>
    </source>
</evidence>
<evidence type="ECO:0000256" key="10">
    <source>
        <dbReference type="ARBA" id="ARBA00023306"/>
    </source>
</evidence>
<evidence type="ECO:0000256" key="5">
    <source>
        <dbReference type="ARBA" id="ARBA00022618"/>
    </source>
</evidence>
<dbReference type="eggNOG" id="COG4974">
    <property type="taxonomic scope" value="Bacteria"/>
</dbReference>
<dbReference type="SUPFAM" id="SSF56349">
    <property type="entry name" value="DNA breaking-rejoining enzymes"/>
    <property type="match status" value="1"/>
</dbReference>
<evidence type="ECO:0000256" key="9">
    <source>
        <dbReference type="ARBA" id="ARBA00023172"/>
    </source>
</evidence>
<comment type="subcellular location">
    <subcellularLocation>
        <location evidence="2">Cytoplasm</location>
    </subcellularLocation>
</comment>
<dbReference type="GO" id="GO:0015074">
    <property type="term" value="P:DNA integration"/>
    <property type="evidence" value="ECO:0007669"/>
    <property type="project" value="UniProtKB-KW"/>
</dbReference>
<dbReference type="KEGG" id="csci:HDCHBGLK_00310"/>
<dbReference type="OrthoDB" id="9801717at2"/>
<dbReference type="CDD" id="cd00397">
    <property type="entry name" value="DNA_BRE_C"/>
    <property type="match status" value="1"/>
</dbReference>
<keyword evidence="8" id="KW-0238">DNA-binding</keyword>
<dbReference type="PROSITE" id="PS51898">
    <property type="entry name" value="TYR_RECOMBINASE"/>
    <property type="match status" value="1"/>
</dbReference>
<dbReference type="Pfam" id="PF13495">
    <property type="entry name" value="Phage_int_SAM_4"/>
    <property type="match status" value="1"/>
</dbReference>
<keyword evidence="12" id="KW-1185">Reference proteome</keyword>
<evidence type="ECO:0000256" key="3">
    <source>
        <dbReference type="ARBA" id="ARBA00008857"/>
    </source>
</evidence>
<proteinExistence type="inferred from homology"/>
<dbReference type="GO" id="GO:0051301">
    <property type="term" value="P:cell division"/>
    <property type="evidence" value="ECO:0007669"/>
    <property type="project" value="UniProtKB-KW"/>
</dbReference>
<dbReference type="InterPro" id="IPR050090">
    <property type="entry name" value="Tyrosine_recombinase_XerCD"/>
</dbReference>
<keyword evidence="4" id="KW-0963">Cytoplasm</keyword>
<evidence type="ECO:0000256" key="2">
    <source>
        <dbReference type="ARBA" id="ARBA00004496"/>
    </source>
</evidence>
<dbReference type="RefSeq" id="WP_004605852.1">
    <property type="nucleotide sequence ID" value="NZ_CP036170.1"/>
</dbReference>
<gene>
    <name evidence="11" type="primary">xerC_1</name>
    <name evidence="11" type="ORF">HDCHBGLK_00310</name>
</gene>
<sequence>MYTNENVNIKSNIINNIMLQMSVYLDAVTLDILQKVIEEQFVFLNVERITTLPAKVDTSTEEKNNYLIDLYRLKKSRLAKETMDQYIGAITRLITQVDKPLTDIDEIDIDYYLRYYENRNVKNNRGKNQASTCNNERRYLSAFFTWLRKEKFVTYNPVECVEPKRERRKPIDYFRPGQMEELREGCITLRDRALVEALRSTGARVGEIVPINRDDIDWNTGDVTILGEKGGRYRVIYLDEVARYHLRKYLESRKDENEALFVWERSPHNRLDKTGIRASLKTIAGRAGLKCRVYPHKMRKTLGMQLKNQGVDIGDIQEILGHSNPNVTSRYYAESTPDTLRDVRRRAAA</sequence>
<dbReference type="PANTHER" id="PTHR30349:SF77">
    <property type="entry name" value="TYROSINE RECOMBINASE XERC"/>
    <property type="match status" value="1"/>
</dbReference>
<reference evidence="11 12" key="1">
    <citation type="journal article" date="2019" name="Appl. Environ. Microbiol.">
        <title>Clostridium scindens ATCC 35704: integration of nutritional requirements, the complete genome sequence, and global transcriptional responses to bile acids.</title>
        <authorList>
            <person name="Devendran S."/>
            <person name="Shrestha R."/>
            <person name="Alves J.M.P."/>
            <person name="Wolf P.G."/>
            <person name="Ly L."/>
            <person name="Hernandez A.G."/>
            <person name="Mendez-Garcia C."/>
            <person name="Inboden A."/>
            <person name="Wiley J."/>
            <person name="Paul O."/>
            <person name="Allen A."/>
            <person name="Springer E."/>
            <person name="Wright C.L."/>
            <person name="Fields C.J."/>
            <person name="Daniel S.L."/>
            <person name="Ridlon J.M."/>
        </authorList>
    </citation>
    <scope>NUCLEOTIDE SEQUENCE [LARGE SCALE GENOMIC DNA]</scope>
    <source>
        <strain evidence="11 12">ATCC 35704</strain>
    </source>
</reference>
<dbReference type="EMBL" id="CP036170">
    <property type="protein sequence ID" value="QBF72964.1"/>
    <property type="molecule type" value="Genomic_DNA"/>
</dbReference>
<evidence type="ECO:0000313" key="12">
    <source>
        <dbReference type="Proteomes" id="UP000289664"/>
    </source>
</evidence>
<evidence type="ECO:0000256" key="1">
    <source>
        <dbReference type="ARBA" id="ARBA00003283"/>
    </source>
</evidence>
<dbReference type="InterPro" id="IPR010998">
    <property type="entry name" value="Integrase_recombinase_N"/>
</dbReference>
<organism evidence="11 12">
    <name type="scientific">Clostridium scindens (strain ATCC 35704 / DSM 5676 / VPI 13733 / 19)</name>
    <dbReference type="NCBI Taxonomy" id="411468"/>
    <lineage>
        <taxon>Bacteria</taxon>
        <taxon>Bacillati</taxon>
        <taxon>Bacillota</taxon>
        <taxon>Clostridia</taxon>
        <taxon>Lachnospirales</taxon>
        <taxon>Lachnospiraceae</taxon>
    </lineage>
</organism>
<comment type="function">
    <text evidence="1">Site-specific tyrosine recombinase, which acts by catalyzing the cutting and rejoining of the recombining DNA molecules.</text>
</comment>
<dbReference type="GO" id="GO:0005737">
    <property type="term" value="C:cytoplasm"/>
    <property type="evidence" value="ECO:0007669"/>
    <property type="project" value="UniProtKB-SubCell"/>
</dbReference>
<dbReference type="GeneID" id="62694550"/>
<dbReference type="InterPro" id="IPR044068">
    <property type="entry name" value="CB"/>
</dbReference>
<dbReference type="GO" id="GO:0007059">
    <property type="term" value="P:chromosome segregation"/>
    <property type="evidence" value="ECO:0007669"/>
    <property type="project" value="UniProtKB-KW"/>
</dbReference>
<protein>
    <submittedName>
        <fullName evidence="11">Tyrosine recombinase XerC</fullName>
    </submittedName>
</protein>
<evidence type="ECO:0000256" key="4">
    <source>
        <dbReference type="ARBA" id="ARBA00022490"/>
    </source>
</evidence>
<keyword evidence="6" id="KW-0159">Chromosome partition</keyword>
<dbReference type="Gene3D" id="1.10.443.10">
    <property type="entry name" value="Intergrase catalytic core"/>
    <property type="match status" value="1"/>
</dbReference>
<dbReference type="PANTHER" id="PTHR30349">
    <property type="entry name" value="PHAGE INTEGRASE-RELATED"/>
    <property type="match status" value="1"/>
</dbReference>
<dbReference type="Pfam" id="PF00589">
    <property type="entry name" value="Phage_integrase"/>
    <property type="match status" value="1"/>
</dbReference>
<evidence type="ECO:0000256" key="7">
    <source>
        <dbReference type="ARBA" id="ARBA00022908"/>
    </source>
</evidence>
<comment type="similarity">
    <text evidence="3">Belongs to the 'phage' integrase family.</text>
</comment>
<dbReference type="GO" id="GO:0006310">
    <property type="term" value="P:DNA recombination"/>
    <property type="evidence" value="ECO:0007669"/>
    <property type="project" value="UniProtKB-KW"/>
</dbReference>
<dbReference type="STRING" id="411468.CLOSCI_00297"/>
<evidence type="ECO:0000256" key="8">
    <source>
        <dbReference type="ARBA" id="ARBA00023125"/>
    </source>
</evidence>
<dbReference type="InterPro" id="IPR011010">
    <property type="entry name" value="DNA_brk_join_enz"/>
</dbReference>
<name>B0NA30_CLOS5</name>